<comment type="caution">
    <text evidence="1">The sequence shown here is derived from an EMBL/GenBank/DDBJ whole genome shotgun (WGS) entry which is preliminary data.</text>
</comment>
<dbReference type="Proteomes" id="UP001335648">
    <property type="component" value="Unassembled WGS sequence"/>
</dbReference>
<name>A0AAN8HC42_9TELE</name>
<keyword evidence="2" id="KW-1185">Reference proteome</keyword>
<dbReference type="AlphaFoldDB" id="A0AAN8HC42"/>
<evidence type="ECO:0000313" key="2">
    <source>
        <dbReference type="Proteomes" id="UP001335648"/>
    </source>
</evidence>
<accession>A0AAN8HC42</accession>
<dbReference type="EMBL" id="JAULUE010002048">
    <property type="protein sequence ID" value="KAK5909757.1"/>
    <property type="molecule type" value="Genomic_DNA"/>
</dbReference>
<sequence length="77" mass="9138">MAKWKRGLKVREQEKVVWWGSYKHKNGTGQVHNMNKSSLAKRELMKREALPCRHRTWIDDRHYPANNPVKDLVQGVN</sequence>
<protein>
    <submittedName>
        <fullName evidence="1">Uncharacterized protein</fullName>
    </submittedName>
</protein>
<organism evidence="1 2">
    <name type="scientific">Champsocephalus esox</name>
    <name type="common">pike icefish</name>
    <dbReference type="NCBI Taxonomy" id="159716"/>
    <lineage>
        <taxon>Eukaryota</taxon>
        <taxon>Metazoa</taxon>
        <taxon>Chordata</taxon>
        <taxon>Craniata</taxon>
        <taxon>Vertebrata</taxon>
        <taxon>Euteleostomi</taxon>
        <taxon>Actinopterygii</taxon>
        <taxon>Neopterygii</taxon>
        <taxon>Teleostei</taxon>
        <taxon>Neoteleostei</taxon>
        <taxon>Acanthomorphata</taxon>
        <taxon>Eupercaria</taxon>
        <taxon>Perciformes</taxon>
        <taxon>Notothenioidei</taxon>
        <taxon>Channichthyidae</taxon>
        <taxon>Champsocephalus</taxon>
    </lineage>
</organism>
<gene>
    <name evidence="1" type="ORF">CesoFtcFv8_003658</name>
</gene>
<reference evidence="1 2" key="1">
    <citation type="journal article" date="2023" name="Mol. Biol. Evol.">
        <title>Genomics of Secondarily Temperate Adaptation in the Only Non-Antarctic Icefish.</title>
        <authorList>
            <person name="Rivera-Colon A.G."/>
            <person name="Rayamajhi N."/>
            <person name="Minhas B.F."/>
            <person name="Madrigal G."/>
            <person name="Bilyk K.T."/>
            <person name="Yoon V."/>
            <person name="Hune M."/>
            <person name="Gregory S."/>
            <person name="Cheng C.H.C."/>
            <person name="Catchen J.M."/>
        </authorList>
    </citation>
    <scope>NUCLEOTIDE SEQUENCE [LARGE SCALE GENOMIC DNA]</scope>
    <source>
        <strain evidence="1">JC2023a</strain>
    </source>
</reference>
<proteinExistence type="predicted"/>
<evidence type="ECO:0000313" key="1">
    <source>
        <dbReference type="EMBL" id="KAK5909757.1"/>
    </source>
</evidence>